<dbReference type="AlphaFoldDB" id="A0A6B0S1R4"/>
<reference evidence="21" key="1">
    <citation type="submission" date="2019-10" db="EMBL/GenBank/DDBJ databases">
        <title>The sequence and de novo assembly of the wild yak genome.</title>
        <authorList>
            <person name="Liu Y."/>
        </authorList>
    </citation>
    <scope>NUCLEOTIDE SEQUENCE [LARGE SCALE GENOMIC DNA]</scope>
    <source>
        <strain evidence="21">WY2019</strain>
    </source>
</reference>
<evidence type="ECO:0000256" key="17">
    <source>
        <dbReference type="ARBA" id="ARBA00063671"/>
    </source>
</evidence>
<dbReference type="EC" id="1.14.14.17" evidence="7"/>
<evidence type="ECO:0000256" key="9">
    <source>
        <dbReference type="ARBA" id="ARBA00022824"/>
    </source>
</evidence>
<comment type="subunit">
    <text evidence="17">Interacts (via N-terminal domain) with MARCHF6. Interacts with SMIM22; this interaction modulates lipid droplet formation.</text>
</comment>
<evidence type="ECO:0000256" key="6">
    <source>
        <dbReference type="ARBA" id="ARBA00008802"/>
    </source>
</evidence>
<proteinExistence type="inferred from homology"/>
<dbReference type="PANTHER" id="PTHR10835">
    <property type="entry name" value="SQUALENE MONOOXYGENASE"/>
    <property type="match status" value="1"/>
</dbReference>
<evidence type="ECO:0000256" key="14">
    <source>
        <dbReference type="ARBA" id="ARBA00023098"/>
    </source>
</evidence>
<evidence type="ECO:0000256" key="16">
    <source>
        <dbReference type="ARBA" id="ARBA00048658"/>
    </source>
</evidence>
<keyword evidence="10" id="KW-0274">FAD</keyword>
<accession>A0A6B0S1R4</accession>
<evidence type="ECO:0000256" key="18">
    <source>
        <dbReference type="ARBA" id="ARBA00071190"/>
    </source>
</evidence>
<evidence type="ECO:0000256" key="10">
    <source>
        <dbReference type="ARBA" id="ARBA00022827"/>
    </source>
</evidence>
<keyword evidence="22" id="KW-1185">Reference proteome</keyword>
<comment type="caution">
    <text evidence="21">The sequence shown here is derived from an EMBL/GenBank/DDBJ whole genome shotgun (WGS) entry which is preliminary data.</text>
</comment>
<dbReference type="InterPro" id="IPR040125">
    <property type="entry name" value="Squalene_monox"/>
</dbReference>
<comment type="similarity">
    <text evidence="6">Belongs to the squalene monooxygenase family.</text>
</comment>
<dbReference type="GO" id="GO:0005789">
    <property type="term" value="C:endoplasmic reticulum membrane"/>
    <property type="evidence" value="ECO:0007669"/>
    <property type="project" value="UniProtKB-SubCell"/>
</dbReference>
<dbReference type="FunFam" id="3.50.50.60:FF:000104">
    <property type="entry name" value="Squalene monooxygenase"/>
    <property type="match status" value="1"/>
</dbReference>
<keyword evidence="12" id="KW-0492">Microsome</keyword>
<dbReference type="Gene3D" id="3.50.50.60">
    <property type="entry name" value="FAD/NAD(P)-binding domain"/>
    <property type="match status" value="1"/>
</dbReference>
<dbReference type="GO" id="GO:0050660">
    <property type="term" value="F:flavin adenine dinucleotide binding"/>
    <property type="evidence" value="ECO:0007669"/>
    <property type="project" value="InterPro"/>
</dbReference>
<evidence type="ECO:0000313" key="21">
    <source>
        <dbReference type="EMBL" id="MXQ96418.1"/>
    </source>
</evidence>
<evidence type="ECO:0000256" key="2">
    <source>
        <dbReference type="ARBA" id="ARBA00002173"/>
    </source>
</evidence>
<comment type="subcellular location">
    <subcellularLocation>
        <location evidence="4">Endoplasmic reticulum membrane</location>
        <topology evidence="4">Peripheral membrane protein</topology>
    </subcellularLocation>
    <subcellularLocation>
        <location evidence="3">Microsome membrane</location>
        <topology evidence="3">Peripheral membrane protein</topology>
    </subcellularLocation>
</comment>
<comment type="catalytic activity">
    <reaction evidence="16">
        <text>squalene + reduced [NADPH--hemoprotein reductase] + O2 = (S)-2,3-epoxysqualene + oxidized [NADPH--hemoprotein reductase] + H2O + H(+)</text>
        <dbReference type="Rhea" id="RHEA:25282"/>
        <dbReference type="Rhea" id="RHEA-COMP:11964"/>
        <dbReference type="Rhea" id="RHEA-COMP:11965"/>
        <dbReference type="ChEBI" id="CHEBI:15377"/>
        <dbReference type="ChEBI" id="CHEBI:15378"/>
        <dbReference type="ChEBI" id="CHEBI:15379"/>
        <dbReference type="ChEBI" id="CHEBI:15440"/>
        <dbReference type="ChEBI" id="CHEBI:15441"/>
        <dbReference type="ChEBI" id="CHEBI:57618"/>
        <dbReference type="ChEBI" id="CHEBI:58210"/>
        <dbReference type="EC" id="1.14.14.17"/>
    </reaction>
</comment>
<dbReference type="GO" id="GO:0004506">
    <property type="term" value="F:squalene monooxygenase activity"/>
    <property type="evidence" value="ECO:0007669"/>
    <property type="project" value="UniProtKB-EC"/>
</dbReference>
<organism evidence="21 22">
    <name type="scientific">Bos mutus</name>
    <name type="common">wild yak</name>
    <dbReference type="NCBI Taxonomy" id="72004"/>
    <lineage>
        <taxon>Eukaryota</taxon>
        <taxon>Metazoa</taxon>
        <taxon>Chordata</taxon>
        <taxon>Craniata</taxon>
        <taxon>Vertebrata</taxon>
        <taxon>Euteleostomi</taxon>
        <taxon>Mammalia</taxon>
        <taxon>Eutheria</taxon>
        <taxon>Laurasiatheria</taxon>
        <taxon>Artiodactyla</taxon>
        <taxon>Ruminantia</taxon>
        <taxon>Pecora</taxon>
        <taxon>Bovidae</taxon>
        <taxon>Bovinae</taxon>
        <taxon>Bos</taxon>
    </lineage>
</organism>
<keyword evidence="14" id="KW-0443">Lipid metabolism</keyword>
<dbReference type="InterPro" id="IPR013698">
    <property type="entry name" value="Squalene_epoxidase"/>
</dbReference>
<keyword evidence="11" id="KW-0832">Ubl conjugation</keyword>
<evidence type="ECO:0000256" key="12">
    <source>
        <dbReference type="ARBA" id="ARBA00022848"/>
    </source>
</evidence>
<dbReference type="PANTHER" id="PTHR10835:SF0">
    <property type="entry name" value="SQUALENE MONOOXYGENASE"/>
    <property type="match status" value="1"/>
</dbReference>
<evidence type="ECO:0000256" key="5">
    <source>
        <dbReference type="ARBA" id="ARBA00005018"/>
    </source>
</evidence>
<evidence type="ECO:0000256" key="8">
    <source>
        <dbReference type="ARBA" id="ARBA00022630"/>
    </source>
</evidence>
<dbReference type="Proteomes" id="UP000322234">
    <property type="component" value="Unassembled WGS sequence"/>
</dbReference>
<feature type="domain" description="Squalene epoxidase" evidence="20">
    <location>
        <begin position="375"/>
        <end position="579"/>
    </location>
</feature>
<dbReference type="Pfam" id="PF08491">
    <property type="entry name" value="SE"/>
    <property type="match status" value="1"/>
</dbReference>
<evidence type="ECO:0000256" key="3">
    <source>
        <dbReference type="ARBA" id="ARBA00004174"/>
    </source>
</evidence>
<evidence type="ECO:0000256" key="15">
    <source>
        <dbReference type="ARBA" id="ARBA00023136"/>
    </source>
</evidence>
<evidence type="ECO:0000256" key="11">
    <source>
        <dbReference type="ARBA" id="ARBA00022843"/>
    </source>
</evidence>
<sequence length="640" mass="71493">MGSKRPIQAGLCIDRLQLPTKLFVSVSSVCKELDNSPLHHGCEDEVRERIASVWATESLAQILFSTFLPPANSGSVILQMLLILTPFGVFRNASGALCHSPGFIMCTHTSDFQMMSFWVPENLDTGFATFYIIQLCGSKTELALRTGILIYSQIEACFILILCLLEGDWLAVGDDEKSDDAPMARKSISSIWSPVISEVEIKSRLRVVEMFGYKDNRWKQNLEVIIVGSGVLGSALAAVLSRDGRKVTVIERDLKEPDRILGEFLQPGGYYVLKDLGLEDTVEGIDAQVVNGYIIHDQESKTEVQIPFPLSENNHVQSGRAFHHGRFIMRLWKAAMAEPNAKFIEGTVLQLLEEDDAVMGVQYKDKETGDIKELHAPLTVVADGLFSKFRKNLISNKVSISSHFVGFLMENAPQFKANHAELILANPSPVLIYQISPNETRVLVDVRGDMPRNLREYMTENIYPQLPDHLKGPFLEASQNSRLRSMPASFLPSSPVNKRGVLLLGDAYNMRHPLTGGGMTVVFNDIKLWRKLLKGIPDLYDDAAVFQAKKSFYWARKKSHSFVVNVLAQALYELFSATDGVSRCASAVHVDCTPDVSSCVPDVYCTLYCTLDIDWCILDYIPDIHWTVNRIVKKLKQVPA</sequence>
<comment type="cofactor">
    <cofactor evidence="1">
        <name>FAD</name>
        <dbReference type="ChEBI" id="CHEBI:57692"/>
    </cofactor>
</comment>
<dbReference type="InterPro" id="IPR036188">
    <property type="entry name" value="FAD/NAD-bd_sf"/>
</dbReference>
<dbReference type="GO" id="GO:0016126">
    <property type="term" value="P:sterol biosynthetic process"/>
    <property type="evidence" value="ECO:0007669"/>
    <property type="project" value="InterPro"/>
</dbReference>
<keyword evidence="15" id="KW-0472">Membrane</keyword>
<evidence type="ECO:0000313" key="22">
    <source>
        <dbReference type="Proteomes" id="UP000322234"/>
    </source>
</evidence>
<name>A0A6B0S1R4_9CETA</name>
<dbReference type="EMBL" id="VBQZ03000162">
    <property type="protein sequence ID" value="MXQ96418.1"/>
    <property type="molecule type" value="Genomic_DNA"/>
</dbReference>
<comment type="pathway">
    <text evidence="5">Terpene metabolism; lanosterol biosynthesis; lanosterol from farnesyl diphosphate: step 2/3.</text>
</comment>
<protein>
    <recommendedName>
        <fullName evidence="18">Squalene monooxygenase</fullName>
        <ecNumber evidence="7">1.14.14.17</ecNumber>
    </recommendedName>
    <alternativeName>
        <fullName evidence="19">Squalene epoxidase</fullName>
    </alternativeName>
</protein>
<dbReference type="PRINTS" id="PR00420">
    <property type="entry name" value="RNGMNOXGNASE"/>
</dbReference>
<gene>
    <name evidence="21" type="ORF">E5288_WYG017226</name>
</gene>
<evidence type="ECO:0000256" key="19">
    <source>
        <dbReference type="ARBA" id="ARBA00075988"/>
    </source>
</evidence>
<keyword evidence="8" id="KW-0285">Flavoprotein</keyword>
<evidence type="ECO:0000256" key="1">
    <source>
        <dbReference type="ARBA" id="ARBA00001974"/>
    </source>
</evidence>
<comment type="function">
    <text evidence="2">Catalyzes the stereospecific oxidation of squalene to (S)-2,3-epoxysqualene, and is considered to be a rate-limiting enzyme in steroid biosynthesis.</text>
</comment>
<dbReference type="SUPFAM" id="SSF51905">
    <property type="entry name" value="FAD/NAD(P)-binding domain"/>
    <property type="match status" value="1"/>
</dbReference>
<keyword evidence="13" id="KW-0560">Oxidoreductase</keyword>
<keyword evidence="9" id="KW-0256">Endoplasmic reticulum</keyword>
<evidence type="ECO:0000256" key="4">
    <source>
        <dbReference type="ARBA" id="ARBA00004406"/>
    </source>
</evidence>
<evidence type="ECO:0000256" key="13">
    <source>
        <dbReference type="ARBA" id="ARBA00023002"/>
    </source>
</evidence>
<dbReference type="GO" id="GO:0008203">
    <property type="term" value="P:cholesterol metabolic process"/>
    <property type="evidence" value="ECO:0007669"/>
    <property type="project" value="TreeGrafter"/>
</dbReference>
<evidence type="ECO:0000259" key="20">
    <source>
        <dbReference type="Pfam" id="PF08491"/>
    </source>
</evidence>
<evidence type="ECO:0000256" key="7">
    <source>
        <dbReference type="ARBA" id="ARBA00012312"/>
    </source>
</evidence>
<dbReference type="Pfam" id="PF13450">
    <property type="entry name" value="NAD_binding_8"/>
    <property type="match status" value="1"/>
</dbReference>